<evidence type="ECO:0000259" key="7">
    <source>
        <dbReference type="PROSITE" id="PS50994"/>
    </source>
</evidence>
<evidence type="ECO:0000256" key="3">
    <source>
        <dbReference type="ARBA" id="ARBA00022722"/>
    </source>
</evidence>
<dbReference type="InterPro" id="IPR050951">
    <property type="entry name" value="Retrovirus_Pol_polyprotein"/>
</dbReference>
<evidence type="ECO:0000256" key="2">
    <source>
        <dbReference type="ARBA" id="ARBA00022695"/>
    </source>
</evidence>
<feature type="domain" description="Integrase catalytic" evidence="7">
    <location>
        <begin position="821"/>
        <end position="946"/>
    </location>
</feature>
<dbReference type="PROSITE" id="PS50994">
    <property type="entry name" value="INTEGRASE"/>
    <property type="match status" value="1"/>
</dbReference>
<keyword evidence="4" id="KW-0255">Endonuclease</keyword>
<dbReference type="SUPFAM" id="SSF53098">
    <property type="entry name" value="Ribonuclease H-like"/>
    <property type="match status" value="1"/>
</dbReference>
<dbReference type="Gene3D" id="3.30.70.270">
    <property type="match status" value="2"/>
</dbReference>
<dbReference type="GO" id="GO:0015074">
    <property type="term" value="P:DNA integration"/>
    <property type="evidence" value="ECO:0007669"/>
    <property type="project" value="InterPro"/>
</dbReference>
<evidence type="ECO:0000313" key="9">
    <source>
        <dbReference type="Proteomes" id="UP000288805"/>
    </source>
</evidence>
<dbReference type="GO" id="GO:0003676">
    <property type="term" value="F:nucleic acid binding"/>
    <property type="evidence" value="ECO:0007669"/>
    <property type="project" value="InterPro"/>
</dbReference>
<evidence type="ECO:0000256" key="5">
    <source>
        <dbReference type="ARBA" id="ARBA00022801"/>
    </source>
</evidence>
<dbReference type="Gene3D" id="3.30.420.10">
    <property type="entry name" value="Ribonuclease H-like superfamily/Ribonuclease H"/>
    <property type="match status" value="1"/>
</dbReference>
<sequence length="946" mass="109455">MDGMQNDLSQKIDNLQYSISRLTNLNIVQEKGRFPSHLTKTPRVSMKWKLMRENLHRKEDHDSTVNANPEKELIKEEMLKKQNSPPFSQALHGKKGIRNASEILEVLRQVKVNIPLLDMIKQVPTYGKFLKDFCTIKRGLNVNKKAFLTEQILKTSHPKEKSKENQREAKRSKEKIEDNSCSLLWHFWSTSRSPFFTFYIPFKDQEVKNLTLQTVYDLELNKEDMASEDNCSRQTTSEDVFSEDERLNFWFLGVMEASEKSRCKVENARALNTDPIVKEANYVPIILGRPFLATSNAIINYRNGLMQLTFGNMTLELNIFYVSKKLITSEEEEGPEEVCIIDTLVEEHCWRRREEILPLFNKEEAQEAAKEETPKLNLKPLPMELKYTCLEENKQCPVVISSSLTTYQEISLLEVLKRLNPHLQEVVQAEVLKLLQQVLSIPYLTALGEPYSSGTKEVKDYCGSNEKGEEIATRLTSVLERVSGHPFYCFLAGYSEYFQIEIDVEDQEKTTFTCPFGTYTYRRMPFGLCNAPATFQRCMLSIFSDMVERIIEIFMDDITIYGGTFEECLVKLEVVLNRCIEKDLGYRRFIKDFSKLSKPLCELLAKDAKFIWDERCQNSFDQLKQFLTTPPIVRAPNWQLPFEVMCDASDFAIGVVLGQREYGKPYVIYYASKTLNKAQRNYTTTEKELLAVVFALDKFRAYLVGSFIIVFTDHSALKYLLTKQDAKARKTPWYAHIANYLVTGEVPNQIIRKCVPEEEQQGILSHCHENACGGHFTSQKIAMKVLQSGFCWPSLFKDAHTMCRSCDRCQRLEKLTRRNQMPMNPILIVDFFDVWGIDFMGPFPMSFGNSYILVGVDYVSKWVEVIPCKHNDHRVVLKFLKENIFSRFGVPKAIISDGGTHFYNRPFETLLAKYGVKHKVATPYHPPTSEQVELANREIKNILMKW</sequence>
<dbReference type="Pfam" id="PF17921">
    <property type="entry name" value="Integrase_H2C2"/>
    <property type="match status" value="1"/>
</dbReference>
<dbReference type="PANTHER" id="PTHR37984:SF5">
    <property type="entry name" value="PROTEIN NYNRIN-LIKE"/>
    <property type="match status" value="1"/>
</dbReference>
<accession>A0A438G7F1</accession>
<keyword evidence="2" id="KW-0548">Nucleotidyltransferase</keyword>
<dbReference type="AlphaFoldDB" id="A0A438G7F1"/>
<dbReference type="Pfam" id="PF00078">
    <property type="entry name" value="RVT_1"/>
    <property type="match status" value="1"/>
</dbReference>
<dbReference type="GO" id="GO:0016787">
    <property type="term" value="F:hydrolase activity"/>
    <property type="evidence" value="ECO:0007669"/>
    <property type="project" value="UniProtKB-KW"/>
</dbReference>
<evidence type="ECO:0000256" key="4">
    <source>
        <dbReference type="ARBA" id="ARBA00022759"/>
    </source>
</evidence>
<dbReference type="InterPro" id="IPR000477">
    <property type="entry name" value="RT_dom"/>
</dbReference>
<dbReference type="PANTHER" id="PTHR37984">
    <property type="entry name" value="PROTEIN CBG26694"/>
    <property type="match status" value="1"/>
</dbReference>
<reference evidence="8 9" key="1">
    <citation type="journal article" date="2018" name="PLoS Genet.">
        <title>Population sequencing reveals clonal diversity and ancestral inbreeding in the grapevine cultivar Chardonnay.</title>
        <authorList>
            <person name="Roach M.J."/>
            <person name="Johnson D.L."/>
            <person name="Bohlmann J."/>
            <person name="van Vuuren H.J."/>
            <person name="Jones S.J."/>
            <person name="Pretorius I.S."/>
            <person name="Schmidt S.A."/>
            <person name="Borneman A.R."/>
        </authorList>
    </citation>
    <scope>NUCLEOTIDE SEQUENCE [LARGE SCALE GENOMIC DNA]</scope>
    <source>
        <strain evidence="9">cv. Chardonnay</strain>
        <tissue evidence="8">Leaf</tissue>
    </source>
</reference>
<dbReference type="InterPro" id="IPR043502">
    <property type="entry name" value="DNA/RNA_pol_sf"/>
</dbReference>
<dbReference type="InterPro" id="IPR041588">
    <property type="entry name" value="Integrase_H2C2"/>
</dbReference>
<keyword evidence="6" id="KW-0695">RNA-directed DNA polymerase</keyword>
<dbReference type="SUPFAM" id="SSF56672">
    <property type="entry name" value="DNA/RNA polymerases"/>
    <property type="match status" value="1"/>
</dbReference>
<keyword evidence="3" id="KW-0540">Nuclease</keyword>
<gene>
    <name evidence="8" type="primary">pol_2486</name>
    <name evidence="8" type="ORF">CK203_062200</name>
</gene>
<dbReference type="Pfam" id="PF00665">
    <property type="entry name" value="rve"/>
    <property type="match status" value="1"/>
</dbReference>
<dbReference type="FunFam" id="3.10.20.370:FF:000001">
    <property type="entry name" value="Retrovirus-related Pol polyprotein from transposon 17.6-like protein"/>
    <property type="match status" value="1"/>
</dbReference>
<proteinExistence type="predicted"/>
<dbReference type="CDD" id="cd01647">
    <property type="entry name" value="RT_LTR"/>
    <property type="match status" value="1"/>
</dbReference>
<evidence type="ECO:0000256" key="6">
    <source>
        <dbReference type="ARBA" id="ARBA00022918"/>
    </source>
</evidence>
<dbReference type="InterPro" id="IPR043128">
    <property type="entry name" value="Rev_trsase/Diguanyl_cyclase"/>
</dbReference>
<dbReference type="Gene3D" id="3.10.10.10">
    <property type="entry name" value="HIV Type 1 Reverse Transcriptase, subunit A, domain 1"/>
    <property type="match status" value="1"/>
</dbReference>
<dbReference type="InterPro" id="IPR041373">
    <property type="entry name" value="RT_RNaseH"/>
</dbReference>
<evidence type="ECO:0000313" key="8">
    <source>
        <dbReference type="EMBL" id="RVW68098.1"/>
    </source>
</evidence>
<dbReference type="CDD" id="cd09274">
    <property type="entry name" value="RNase_HI_RT_Ty3"/>
    <property type="match status" value="1"/>
</dbReference>
<protein>
    <submittedName>
        <fullName evidence="8">Retrovirus-related Pol polyprotein from transposon 17.6</fullName>
    </submittedName>
</protein>
<organism evidence="8 9">
    <name type="scientific">Vitis vinifera</name>
    <name type="common">Grape</name>
    <dbReference type="NCBI Taxonomy" id="29760"/>
    <lineage>
        <taxon>Eukaryota</taxon>
        <taxon>Viridiplantae</taxon>
        <taxon>Streptophyta</taxon>
        <taxon>Embryophyta</taxon>
        <taxon>Tracheophyta</taxon>
        <taxon>Spermatophyta</taxon>
        <taxon>Magnoliopsida</taxon>
        <taxon>eudicotyledons</taxon>
        <taxon>Gunneridae</taxon>
        <taxon>Pentapetalae</taxon>
        <taxon>rosids</taxon>
        <taxon>Vitales</taxon>
        <taxon>Vitaceae</taxon>
        <taxon>Viteae</taxon>
        <taxon>Vitis</taxon>
    </lineage>
</organism>
<keyword evidence="5" id="KW-0378">Hydrolase</keyword>
<dbReference type="InterPro" id="IPR001584">
    <property type="entry name" value="Integrase_cat-core"/>
</dbReference>
<evidence type="ECO:0000256" key="1">
    <source>
        <dbReference type="ARBA" id="ARBA00022679"/>
    </source>
</evidence>
<dbReference type="GO" id="GO:0004519">
    <property type="term" value="F:endonuclease activity"/>
    <property type="evidence" value="ECO:0007669"/>
    <property type="project" value="UniProtKB-KW"/>
</dbReference>
<dbReference type="InterPro" id="IPR012337">
    <property type="entry name" value="RNaseH-like_sf"/>
</dbReference>
<dbReference type="Pfam" id="PF17917">
    <property type="entry name" value="RT_RNaseH"/>
    <property type="match status" value="1"/>
</dbReference>
<dbReference type="GO" id="GO:0003964">
    <property type="term" value="F:RNA-directed DNA polymerase activity"/>
    <property type="evidence" value="ECO:0007669"/>
    <property type="project" value="UniProtKB-KW"/>
</dbReference>
<dbReference type="EMBL" id="QGNW01000550">
    <property type="protein sequence ID" value="RVW68098.1"/>
    <property type="molecule type" value="Genomic_DNA"/>
</dbReference>
<name>A0A438G7F1_VITVI</name>
<comment type="caution">
    <text evidence="8">The sequence shown here is derived from an EMBL/GenBank/DDBJ whole genome shotgun (WGS) entry which is preliminary data.</text>
</comment>
<dbReference type="Gene3D" id="1.10.340.70">
    <property type="match status" value="1"/>
</dbReference>
<dbReference type="Proteomes" id="UP000288805">
    <property type="component" value="Unassembled WGS sequence"/>
</dbReference>
<dbReference type="InterPro" id="IPR036397">
    <property type="entry name" value="RNaseH_sf"/>
</dbReference>
<keyword evidence="1" id="KW-0808">Transferase</keyword>